<gene>
    <name evidence="1" type="ORF">SCFA_2750003</name>
</gene>
<protein>
    <submittedName>
        <fullName evidence="1">Uncharacterized protein</fullName>
    </submittedName>
</protein>
<dbReference type="EMBL" id="CAADRN010000196">
    <property type="protein sequence ID" value="VFU14915.1"/>
    <property type="molecule type" value="Genomic_DNA"/>
</dbReference>
<organism evidence="1">
    <name type="scientific">anaerobic digester metagenome</name>
    <dbReference type="NCBI Taxonomy" id="1263854"/>
    <lineage>
        <taxon>unclassified sequences</taxon>
        <taxon>metagenomes</taxon>
        <taxon>ecological metagenomes</taxon>
    </lineage>
</organism>
<sequence>MQHLPNLSETLTAFHSDLNRIQTMAGTLSQLDRQHYNDLTKYDDERLTGIAVAEQNSSRQLGEIKQLCLAMAQKIEEIQQSMGQK</sequence>
<accession>A0A485M6F4</accession>
<dbReference type="AlphaFoldDB" id="A0A485M6F4"/>
<evidence type="ECO:0000313" key="1">
    <source>
        <dbReference type="EMBL" id="VFU14915.1"/>
    </source>
</evidence>
<name>A0A485M6F4_9ZZZZ</name>
<reference evidence="1" key="1">
    <citation type="submission" date="2019-03" db="EMBL/GenBank/DDBJ databases">
        <authorList>
            <person name="Hao L."/>
        </authorList>
    </citation>
    <scope>NUCLEOTIDE SEQUENCE</scope>
</reference>
<proteinExistence type="predicted"/>